<feature type="transmembrane region" description="Helical" evidence="2">
    <location>
        <begin position="110"/>
        <end position="130"/>
    </location>
</feature>
<protein>
    <submittedName>
        <fullName evidence="3">Uncharacterized protein</fullName>
    </submittedName>
</protein>
<organism evidence="3 4">
    <name type="scientific">Puccinia sorghi</name>
    <dbReference type="NCBI Taxonomy" id="27349"/>
    <lineage>
        <taxon>Eukaryota</taxon>
        <taxon>Fungi</taxon>
        <taxon>Dikarya</taxon>
        <taxon>Basidiomycota</taxon>
        <taxon>Pucciniomycotina</taxon>
        <taxon>Pucciniomycetes</taxon>
        <taxon>Pucciniales</taxon>
        <taxon>Pucciniaceae</taxon>
        <taxon>Puccinia</taxon>
    </lineage>
</organism>
<comment type="caution">
    <text evidence="3">The sequence shown here is derived from an EMBL/GenBank/DDBJ whole genome shotgun (WGS) entry which is preliminary data.</text>
</comment>
<keyword evidence="4" id="KW-1185">Reference proteome</keyword>
<feature type="region of interest" description="Disordered" evidence="1">
    <location>
        <begin position="956"/>
        <end position="991"/>
    </location>
</feature>
<evidence type="ECO:0000313" key="3">
    <source>
        <dbReference type="EMBL" id="KNZ57257.1"/>
    </source>
</evidence>
<keyword evidence="2" id="KW-0472">Membrane</keyword>
<feature type="region of interest" description="Disordered" evidence="1">
    <location>
        <begin position="523"/>
        <end position="547"/>
    </location>
</feature>
<dbReference type="VEuPathDB" id="FungiDB:VP01_219g3"/>
<feature type="transmembrane region" description="Helical" evidence="2">
    <location>
        <begin position="28"/>
        <end position="48"/>
    </location>
</feature>
<feature type="region of interest" description="Disordered" evidence="1">
    <location>
        <begin position="560"/>
        <end position="645"/>
    </location>
</feature>
<dbReference type="AlphaFoldDB" id="A0A0L6V9L8"/>
<feature type="region of interest" description="Disordered" evidence="1">
    <location>
        <begin position="659"/>
        <end position="758"/>
    </location>
</feature>
<keyword evidence="2" id="KW-1133">Transmembrane helix</keyword>
<dbReference type="Proteomes" id="UP000037035">
    <property type="component" value="Unassembled WGS sequence"/>
</dbReference>
<feature type="compositionally biased region" description="Acidic residues" evidence="1">
    <location>
        <begin position="967"/>
        <end position="976"/>
    </location>
</feature>
<evidence type="ECO:0000256" key="2">
    <source>
        <dbReference type="SAM" id="Phobius"/>
    </source>
</evidence>
<gene>
    <name evidence="3" type="ORF">VP01_219g3</name>
</gene>
<evidence type="ECO:0000256" key="1">
    <source>
        <dbReference type="SAM" id="MobiDB-lite"/>
    </source>
</evidence>
<sequence>MCPKLRCDQETNYDTESRQSFDEFSNSSMFFFSFFFFLIKWKSFWSFILPIHSVHGKIYSSLNVNSSILINSQGILIFLYTSFPCVGHICKKNHRYCRQFGAGISQFLNFNLLFLHLKSSHILLLCQYIIHHYLGRLHLQNPSLLALSLRILQRQPPLQKHNTEWSLRILPRQKLLQKHNLECNYVPGSSLLVVKTLSMRDWRQWLPPWHSWGEGGYMGHAKVLSQRTSDKEHWLCLVKQFLERFPLDSGRPDVPNFARLPLRQSFQASLQYKRQLQQPAYPFYPRSIQWKKELNCARQHPLHPILIQRMKVKPDERTIDVSLFFSKSHFYHQQISVQTPTFITNFDLSIQMQREHTACKDSLPLVHTQWRSTYSLTAIHETFLLLTLLTFITYTAPAKLSDKNILVNTSATAANRKEPLEGFPGMRWYFTSTQSAHHNPFETTGATKHAKIQMKNWNHLSLPANVGATMLPSTLHPHAKSKLQYMTYPLKLVSHIDRMLAMLHYSNFTLTSFHTHRTRLGLSTFTKSSPRGGRRRSSHKQARTGSLTCQLFQPAPIFLCPETQDPSPHQPCRLAPPPNNLNTGKSTPNPPASPQSQNLTPGPQHDPHSQNLTPGPQHRLPDPPTNNSQRCDLGHSDLPSEPPASRTWSALICRQNILHPEPPSAAPQKYLHPHKKRTSAPLSNTLPPSKPAAEFSRAKEASSEELGQSEVPLPIDPHKRDRPELRFTPPLSKSVTEASAEELGPAEVPPSISPHKQDHPELRLPLLIETLRSGLPLKKQNMCTTSSANSVVRRRKHTRKSKIIIQEDCPDTNFCPEVPHITLQCKISGPQTQPLNLTKKAPSPANTHSSFHSMLLPYPNPVTMSKSQAVEPHLNDISTRILESSHVKKTKIHASEANFGQEILPSNPASVNQRHYKACQSQSYDLEEAQPNQESQPSSFHPPVLIKTVNLQASLPSNASEPKFDEDQLDLGDDLESLYHPGSRSEMSLDG</sequence>
<evidence type="ECO:0000313" key="4">
    <source>
        <dbReference type="Proteomes" id="UP000037035"/>
    </source>
</evidence>
<dbReference type="EMBL" id="LAVV01007058">
    <property type="protein sequence ID" value="KNZ57257.1"/>
    <property type="molecule type" value="Genomic_DNA"/>
</dbReference>
<feature type="transmembrane region" description="Helical" evidence="2">
    <location>
        <begin position="68"/>
        <end position="89"/>
    </location>
</feature>
<keyword evidence="2" id="KW-0812">Transmembrane</keyword>
<feature type="compositionally biased region" description="Basic and acidic residues" evidence="1">
    <location>
        <begin position="716"/>
        <end position="725"/>
    </location>
</feature>
<reference evidence="3 4" key="1">
    <citation type="submission" date="2015-08" db="EMBL/GenBank/DDBJ databases">
        <title>Next Generation Sequencing and Analysis of the Genome of Puccinia sorghi L Schw, the Causal Agent of Maize Common Rust.</title>
        <authorList>
            <person name="Rochi L."/>
            <person name="Burguener G."/>
            <person name="Darino M."/>
            <person name="Turjanski A."/>
            <person name="Kreff E."/>
            <person name="Dieguez M.J."/>
            <person name="Sacco F."/>
        </authorList>
    </citation>
    <scope>NUCLEOTIDE SEQUENCE [LARGE SCALE GENOMIC DNA]</scope>
    <source>
        <strain evidence="3 4">RO10H11247</strain>
    </source>
</reference>
<feature type="compositionally biased region" description="Basic residues" evidence="1">
    <location>
        <begin position="532"/>
        <end position="542"/>
    </location>
</feature>
<proteinExistence type="predicted"/>
<accession>A0A0L6V9L8</accession>
<name>A0A0L6V9L8_9BASI</name>